<feature type="transmembrane region" description="Helical" evidence="1">
    <location>
        <begin position="62"/>
        <end position="81"/>
    </location>
</feature>
<feature type="transmembrane region" description="Helical" evidence="1">
    <location>
        <begin position="87"/>
        <end position="106"/>
    </location>
</feature>
<sequence>MLGVLLQLKQGAGTKSLFDTDYPTIVILIVVLIVYSGSLIGSTYIRQNHLNNSDLGKFMSKISLLFGALALVLELVILVPALGVAALLFWIGWFVSFVAVYSYPYVKALYKSAVAGVVQAFEKLKGYLKNMVSAFTMNSGDPTGSPS</sequence>
<name>A0AAD4WDC4_PRUDU</name>
<dbReference type="InterPro" id="IPR053258">
    <property type="entry name" value="Ca-permeable_cation_channel"/>
</dbReference>
<organism evidence="2 3">
    <name type="scientific">Prunus dulcis</name>
    <name type="common">Almond</name>
    <name type="synonym">Amygdalus dulcis</name>
    <dbReference type="NCBI Taxonomy" id="3755"/>
    <lineage>
        <taxon>Eukaryota</taxon>
        <taxon>Viridiplantae</taxon>
        <taxon>Streptophyta</taxon>
        <taxon>Embryophyta</taxon>
        <taxon>Tracheophyta</taxon>
        <taxon>Spermatophyta</taxon>
        <taxon>Magnoliopsida</taxon>
        <taxon>eudicotyledons</taxon>
        <taxon>Gunneridae</taxon>
        <taxon>Pentapetalae</taxon>
        <taxon>rosids</taxon>
        <taxon>fabids</taxon>
        <taxon>Rosales</taxon>
        <taxon>Rosaceae</taxon>
        <taxon>Amygdaloideae</taxon>
        <taxon>Amygdaleae</taxon>
        <taxon>Prunus</taxon>
    </lineage>
</organism>
<keyword evidence="1" id="KW-0472">Membrane</keyword>
<accession>A0AAD4WDC4</accession>
<evidence type="ECO:0000313" key="3">
    <source>
        <dbReference type="Proteomes" id="UP001054821"/>
    </source>
</evidence>
<keyword evidence="1" id="KW-1133">Transmembrane helix</keyword>
<evidence type="ECO:0000256" key="1">
    <source>
        <dbReference type="SAM" id="Phobius"/>
    </source>
</evidence>
<dbReference type="AlphaFoldDB" id="A0AAD4WDC4"/>
<feature type="transmembrane region" description="Helical" evidence="1">
    <location>
        <begin position="22"/>
        <end position="41"/>
    </location>
</feature>
<dbReference type="PANTHER" id="PTHR34115">
    <property type="entry name" value="PROTEIN, PUTATIVE-RELATED"/>
    <property type="match status" value="1"/>
</dbReference>
<keyword evidence="1" id="KW-0812">Transmembrane</keyword>
<gene>
    <name evidence="2" type="ORF">L3X38_020192</name>
</gene>
<dbReference type="PANTHER" id="PTHR34115:SF13">
    <property type="entry name" value="RPB1A"/>
    <property type="match status" value="1"/>
</dbReference>
<comment type="caution">
    <text evidence="2">The sequence shown here is derived from an EMBL/GenBank/DDBJ whole genome shotgun (WGS) entry which is preliminary data.</text>
</comment>
<evidence type="ECO:0000313" key="2">
    <source>
        <dbReference type="EMBL" id="KAI5340918.1"/>
    </source>
</evidence>
<dbReference type="Proteomes" id="UP001054821">
    <property type="component" value="Chromosome 3"/>
</dbReference>
<protein>
    <submittedName>
        <fullName evidence="2">Uncharacterized protein</fullName>
    </submittedName>
</protein>
<keyword evidence="3" id="KW-1185">Reference proteome</keyword>
<dbReference type="EMBL" id="JAJFAZ020000003">
    <property type="protein sequence ID" value="KAI5340918.1"/>
    <property type="molecule type" value="Genomic_DNA"/>
</dbReference>
<proteinExistence type="predicted"/>
<reference evidence="2 3" key="1">
    <citation type="journal article" date="2022" name="G3 (Bethesda)">
        <title>Whole-genome sequence and methylome profiling of the almond [Prunus dulcis (Mill.) D.A. Webb] cultivar 'Nonpareil'.</title>
        <authorList>
            <person name="D'Amico-Willman K.M."/>
            <person name="Ouma W.Z."/>
            <person name="Meulia T."/>
            <person name="Sideli G.M."/>
            <person name="Gradziel T.M."/>
            <person name="Fresnedo-Ramirez J."/>
        </authorList>
    </citation>
    <scope>NUCLEOTIDE SEQUENCE [LARGE SCALE GENOMIC DNA]</scope>
    <source>
        <strain evidence="2">Clone GOH B32 T37-40</strain>
    </source>
</reference>